<dbReference type="PANTHER" id="PTHR13029:SF17">
    <property type="entry name" value="MYELIN REGULATORY FACTOR-LIKE PROTEIN"/>
    <property type="match status" value="1"/>
</dbReference>
<dbReference type="Proteomes" id="UP001529510">
    <property type="component" value="Unassembled WGS sequence"/>
</dbReference>
<proteinExistence type="predicted"/>
<feature type="non-terminal residue" evidence="1">
    <location>
        <position position="1"/>
    </location>
</feature>
<organism evidence="1 2">
    <name type="scientific">Cirrhinus mrigala</name>
    <name type="common">Mrigala</name>
    <dbReference type="NCBI Taxonomy" id="683832"/>
    <lineage>
        <taxon>Eukaryota</taxon>
        <taxon>Metazoa</taxon>
        <taxon>Chordata</taxon>
        <taxon>Craniata</taxon>
        <taxon>Vertebrata</taxon>
        <taxon>Euteleostomi</taxon>
        <taxon>Actinopterygii</taxon>
        <taxon>Neopterygii</taxon>
        <taxon>Teleostei</taxon>
        <taxon>Ostariophysi</taxon>
        <taxon>Cypriniformes</taxon>
        <taxon>Cyprinidae</taxon>
        <taxon>Labeoninae</taxon>
        <taxon>Labeonini</taxon>
        <taxon>Cirrhinus</taxon>
    </lineage>
</organism>
<dbReference type="AlphaFoldDB" id="A0ABD0RA40"/>
<dbReference type="PANTHER" id="PTHR13029">
    <property type="match status" value="1"/>
</dbReference>
<accession>A0ABD0RA40</accession>
<comment type="caution">
    <text evidence="1">The sequence shown here is derived from an EMBL/GenBank/DDBJ whole genome shotgun (WGS) entry which is preliminary data.</text>
</comment>
<evidence type="ECO:0000313" key="1">
    <source>
        <dbReference type="EMBL" id="KAL0195362.1"/>
    </source>
</evidence>
<evidence type="ECO:0000313" key="2">
    <source>
        <dbReference type="Proteomes" id="UP001529510"/>
    </source>
</evidence>
<name>A0ABD0RA40_CIRMR</name>
<keyword evidence="2" id="KW-1185">Reference proteome</keyword>
<dbReference type="EMBL" id="JAMKFB020000004">
    <property type="protein sequence ID" value="KAL0195362.1"/>
    <property type="molecule type" value="Genomic_DNA"/>
</dbReference>
<dbReference type="InterPro" id="IPR051577">
    <property type="entry name" value="MRF-like"/>
</dbReference>
<sequence>NDSDMLWQRGQTPEIGINTDTPDEALVVCGNAKIMGNIMHPSDKRAKQNIQE</sequence>
<gene>
    <name evidence="1" type="ORF">M9458_008934</name>
</gene>
<protein>
    <submittedName>
        <fullName evidence="1">Uncharacterized protein</fullName>
    </submittedName>
</protein>
<reference evidence="1 2" key="1">
    <citation type="submission" date="2024-05" db="EMBL/GenBank/DDBJ databases">
        <title>Genome sequencing and assembly of Indian major carp, Cirrhinus mrigala (Hamilton, 1822).</title>
        <authorList>
            <person name="Mohindra V."/>
            <person name="Chowdhury L.M."/>
            <person name="Lal K."/>
            <person name="Jena J.K."/>
        </authorList>
    </citation>
    <scope>NUCLEOTIDE SEQUENCE [LARGE SCALE GENOMIC DNA]</scope>
    <source>
        <strain evidence="1">CM1030</strain>
        <tissue evidence="1">Blood</tissue>
    </source>
</reference>
<feature type="non-terminal residue" evidence="1">
    <location>
        <position position="52"/>
    </location>
</feature>